<sequence length="76" mass="8708">MLGEPNAAIAMSFSSEDWAHWTVVQDIDDEALWLADSDGMRTILRKEASIVKVSAQRPLCIQWRDVFVVRRLAEDF</sequence>
<accession>A0ABV4JYB1</accession>
<gene>
    <name evidence="1" type="ORF">AB2Z07_14565</name>
</gene>
<dbReference type="EMBL" id="JBFSOO010000013">
    <property type="protein sequence ID" value="MEZ6854726.1"/>
    <property type="molecule type" value="Genomic_DNA"/>
</dbReference>
<reference evidence="1 2" key="1">
    <citation type="submission" date="2024-07" db="EMBL/GenBank/DDBJ databases">
        <title>Active virus-host system and metabolic interactions in a Lokiarchaeon culture.</title>
        <authorList>
            <person name="Ponce Toledo R.I."/>
            <person name="Rodrigues Oliveira T."/>
            <person name="Schleper C."/>
        </authorList>
    </citation>
    <scope>NUCLEOTIDE SEQUENCE [LARGE SCALE GENOMIC DNA]</scope>
    <source>
        <strain evidence="1 2">B35</strain>
    </source>
</reference>
<evidence type="ECO:0000313" key="2">
    <source>
        <dbReference type="Proteomes" id="UP001568358"/>
    </source>
</evidence>
<name>A0ABV4JYB1_9BACT</name>
<keyword evidence="2" id="KW-1185">Reference proteome</keyword>
<protein>
    <submittedName>
        <fullName evidence="1">Uncharacterized protein</fullName>
    </submittedName>
</protein>
<organism evidence="1 2">
    <name type="scientific">Halodesulfovibrio aestuarii</name>
    <dbReference type="NCBI Taxonomy" id="126333"/>
    <lineage>
        <taxon>Bacteria</taxon>
        <taxon>Pseudomonadati</taxon>
        <taxon>Thermodesulfobacteriota</taxon>
        <taxon>Desulfovibrionia</taxon>
        <taxon>Desulfovibrionales</taxon>
        <taxon>Desulfovibrionaceae</taxon>
        <taxon>Halodesulfovibrio</taxon>
    </lineage>
</organism>
<comment type="caution">
    <text evidence="1">The sequence shown here is derived from an EMBL/GenBank/DDBJ whole genome shotgun (WGS) entry which is preliminary data.</text>
</comment>
<proteinExistence type="predicted"/>
<dbReference type="RefSeq" id="WP_371151001.1">
    <property type="nucleotide sequence ID" value="NZ_JBFSOO010000013.1"/>
</dbReference>
<dbReference type="Proteomes" id="UP001568358">
    <property type="component" value="Unassembled WGS sequence"/>
</dbReference>
<evidence type="ECO:0000313" key="1">
    <source>
        <dbReference type="EMBL" id="MEZ6854726.1"/>
    </source>
</evidence>